<evidence type="ECO:0000256" key="1">
    <source>
        <dbReference type="ARBA" id="ARBA00004477"/>
    </source>
</evidence>
<name>A0A6C1ECI5_SACPS</name>
<organism evidence="9 10">
    <name type="scientific">Saccharomyces pastorianus</name>
    <name type="common">Lager yeast</name>
    <name type="synonym">Saccharomyces cerevisiae x Saccharomyces eubayanus</name>
    <dbReference type="NCBI Taxonomy" id="27292"/>
    <lineage>
        <taxon>Eukaryota</taxon>
        <taxon>Fungi</taxon>
        <taxon>Dikarya</taxon>
        <taxon>Ascomycota</taxon>
        <taxon>Saccharomycotina</taxon>
        <taxon>Saccharomycetes</taxon>
        <taxon>Saccharomycetales</taxon>
        <taxon>Saccharomycetaceae</taxon>
        <taxon>Saccharomyces</taxon>
    </lineage>
</organism>
<evidence type="ECO:0000256" key="2">
    <source>
        <dbReference type="ARBA" id="ARBA00009436"/>
    </source>
</evidence>
<keyword evidence="5" id="KW-0256">Endoplasmic reticulum</keyword>
<dbReference type="PANTHER" id="PTHR20994:SF0">
    <property type="entry name" value="ER MEMBRANE PROTEIN COMPLEX SUBUNIT 6"/>
    <property type="match status" value="1"/>
</dbReference>
<dbReference type="AlphaFoldDB" id="A0A6C1ECI5"/>
<dbReference type="Pfam" id="PF07019">
    <property type="entry name" value="EMC6"/>
    <property type="match status" value="1"/>
</dbReference>
<feature type="transmembrane region" description="Helical" evidence="8">
    <location>
        <begin position="50"/>
        <end position="69"/>
    </location>
</feature>
<dbReference type="InterPro" id="IPR008504">
    <property type="entry name" value="Emc6"/>
</dbReference>
<proteinExistence type="inferred from homology"/>
<protein>
    <recommendedName>
        <fullName evidence="3">ER membrane protein complex subunit 6</fullName>
    </recommendedName>
</protein>
<gene>
    <name evidence="9" type="primary">EMC6</name>
    <name evidence="9" type="ORF">GRS66_009225</name>
</gene>
<evidence type="ECO:0000256" key="7">
    <source>
        <dbReference type="ARBA" id="ARBA00023136"/>
    </source>
</evidence>
<evidence type="ECO:0000256" key="4">
    <source>
        <dbReference type="ARBA" id="ARBA00022692"/>
    </source>
</evidence>
<evidence type="ECO:0000256" key="5">
    <source>
        <dbReference type="ARBA" id="ARBA00022824"/>
    </source>
</evidence>
<dbReference type="InterPro" id="IPR029008">
    <property type="entry name" value="EMC6-like"/>
</dbReference>
<evidence type="ECO:0000313" key="9">
    <source>
        <dbReference type="EMBL" id="QID86590.1"/>
    </source>
</evidence>
<evidence type="ECO:0000313" key="10">
    <source>
        <dbReference type="Proteomes" id="UP000501346"/>
    </source>
</evidence>
<keyword evidence="10" id="KW-1185">Reference proteome</keyword>
<comment type="similarity">
    <text evidence="2">Belongs to the EMC6 family.</text>
</comment>
<dbReference type="PANTHER" id="PTHR20994">
    <property type="entry name" value="ER MEMBRANE PROTEIN COMPLEX SUBUNIT 6"/>
    <property type="match status" value="1"/>
</dbReference>
<evidence type="ECO:0000256" key="3">
    <source>
        <dbReference type="ARBA" id="ARBA00020827"/>
    </source>
</evidence>
<evidence type="ECO:0000256" key="8">
    <source>
        <dbReference type="SAM" id="Phobius"/>
    </source>
</evidence>
<keyword evidence="6 8" id="KW-1133">Transmembrane helix</keyword>
<dbReference type="GO" id="GO:0000045">
    <property type="term" value="P:autophagosome assembly"/>
    <property type="evidence" value="ECO:0007669"/>
    <property type="project" value="TreeGrafter"/>
</dbReference>
<reference evidence="9 10" key="1">
    <citation type="journal article" date="2019" name="BMC Genomics">
        <title>Chromosome level assembly and comparative genome analysis confirm lager-brewing yeasts originated from a single hybridization.</title>
        <authorList>
            <person name="Salazar A.N."/>
            <person name="Gorter de Vries A.R."/>
            <person name="van den Broek M."/>
            <person name="Brouwers N."/>
            <person name="de la Torre Cortes P."/>
            <person name="Kuijpers N.G.A."/>
            <person name="Daran J.G."/>
            <person name="Abeel T."/>
        </authorList>
    </citation>
    <scope>NUCLEOTIDE SEQUENCE [LARGE SCALE GENOMIC DNA]</scope>
    <source>
        <strain evidence="9 10">CBS 1483</strain>
    </source>
</reference>
<feature type="transmembrane region" description="Helical" evidence="8">
    <location>
        <begin position="89"/>
        <end position="107"/>
    </location>
</feature>
<accession>A0A6C1ECI5</accession>
<dbReference type="Proteomes" id="UP000501346">
    <property type="component" value="Chromosome SeXII"/>
</dbReference>
<comment type="subcellular location">
    <subcellularLocation>
        <location evidence="1">Endoplasmic reticulum membrane</location>
        <topology evidence="1">Multi-pass membrane protein</topology>
    </subcellularLocation>
</comment>
<feature type="transmembrane region" description="Helical" evidence="8">
    <location>
        <begin position="24"/>
        <end position="44"/>
    </location>
</feature>
<dbReference type="EMBL" id="CP049009">
    <property type="protein sequence ID" value="QID86590.1"/>
    <property type="molecule type" value="Genomic_DNA"/>
</dbReference>
<dbReference type="GO" id="GO:0072546">
    <property type="term" value="C:EMC complex"/>
    <property type="evidence" value="ECO:0007669"/>
    <property type="project" value="InterPro"/>
</dbReference>
<keyword evidence="7 8" id="KW-0472">Membrane</keyword>
<dbReference type="GO" id="GO:0034975">
    <property type="term" value="P:protein folding in endoplasmic reticulum"/>
    <property type="evidence" value="ECO:0007669"/>
    <property type="project" value="TreeGrafter"/>
</dbReference>
<sequence>MSSNEEVFSQINATVNVVDNKKRLLFVQDSCALVLGLVAGFLQIESVNGFLWFLALYNLINMVYIVWICQLQPGKFYQSPLQDIFFESFIRELTGFVMAWTFGYALIG</sequence>
<dbReference type="OrthoDB" id="16510at2759"/>
<evidence type="ECO:0000256" key="6">
    <source>
        <dbReference type="ARBA" id="ARBA00022989"/>
    </source>
</evidence>
<keyword evidence="4 8" id="KW-0812">Transmembrane</keyword>